<evidence type="ECO:0000256" key="3">
    <source>
        <dbReference type="ARBA" id="ARBA00023027"/>
    </source>
</evidence>
<evidence type="ECO:0000256" key="2">
    <source>
        <dbReference type="ARBA" id="ARBA00023002"/>
    </source>
</evidence>
<dbReference type="STRING" id="477690.SAMN05216474_2816"/>
<name>A0A1I7BGE4_9FLAO</name>
<dbReference type="GO" id="GO:0046872">
    <property type="term" value="F:metal ion binding"/>
    <property type="evidence" value="ECO:0007669"/>
    <property type="project" value="UniProtKB-KW"/>
</dbReference>
<dbReference type="GO" id="GO:0051287">
    <property type="term" value="F:NAD binding"/>
    <property type="evidence" value="ECO:0007669"/>
    <property type="project" value="InterPro"/>
</dbReference>
<dbReference type="InterPro" id="IPR005255">
    <property type="entry name" value="PdxA_fam"/>
</dbReference>
<evidence type="ECO:0000313" key="5">
    <source>
        <dbReference type="Proteomes" id="UP000236454"/>
    </source>
</evidence>
<dbReference type="RefSeq" id="WP_090251998.1">
    <property type="nucleotide sequence ID" value="NZ_FPAS01000005.1"/>
</dbReference>
<proteinExistence type="predicted"/>
<protein>
    <submittedName>
        <fullName evidence="4">4-hydroxythreonine-4-phosphate dehydrogenase</fullName>
    </submittedName>
</protein>
<dbReference type="EMBL" id="FPAS01000005">
    <property type="protein sequence ID" value="SFT86243.1"/>
    <property type="molecule type" value="Genomic_DNA"/>
</dbReference>
<dbReference type="PANTHER" id="PTHR30004:SF6">
    <property type="entry name" value="D-THREONATE 4-PHOSPHATE DEHYDROGENASE"/>
    <property type="match status" value="1"/>
</dbReference>
<accession>A0A1I7BGE4</accession>
<gene>
    <name evidence="4" type="ORF">SAMN05216474_2816</name>
</gene>
<dbReference type="GO" id="GO:0016491">
    <property type="term" value="F:oxidoreductase activity"/>
    <property type="evidence" value="ECO:0007669"/>
    <property type="project" value="UniProtKB-KW"/>
</dbReference>
<evidence type="ECO:0000256" key="1">
    <source>
        <dbReference type="ARBA" id="ARBA00022723"/>
    </source>
</evidence>
<keyword evidence="5" id="KW-1185">Reference proteome</keyword>
<dbReference type="PANTHER" id="PTHR30004">
    <property type="entry name" value="4-HYDROXYTHREONINE-4-PHOSPHATE DEHYDROGENASE"/>
    <property type="match status" value="1"/>
</dbReference>
<reference evidence="4 5" key="1">
    <citation type="submission" date="2016-10" db="EMBL/GenBank/DDBJ databases">
        <authorList>
            <person name="de Groot N.N."/>
        </authorList>
    </citation>
    <scope>NUCLEOTIDE SEQUENCE [LARGE SCALE GENOMIC DNA]</scope>
    <source>
        <strain evidence="4 5">CGMCC 1.7005</strain>
    </source>
</reference>
<keyword evidence="3" id="KW-0520">NAD</keyword>
<dbReference type="AlphaFoldDB" id="A0A1I7BGE4"/>
<keyword evidence="2" id="KW-0560">Oxidoreductase</keyword>
<dbReference type="Pfam" id="PF04166">
    <property type="entry name" value="PdxA"/>
    <property type="match status" value="1"/>
</dbReference>
<dbReference type="OrthoDB" id="9801783at2"/>
<dbReference type="Proteomes" id="UP000236454">
    <property type="component" value="Unassembled WGS sequence"/>
</dbReference>
<keyword evidence="1" id="KW-0479">Metal-binding</keyword>
<organism evidence="4 5">
    <name type="scientific">Lishizhenia tianjinensis</name>
    <dbReference type="NCBI Taxonomy" id="477690"/>
    <lineage>
        <taxon>Bacteria</taxon>
        <taxon>Pseudomonadati</taxon>
        <taxon>Bacteroidota</taxon>
        <taxon>Flavobacteriia</taxon>
        <taxon>Flavobacteriales</taxon>
        <taxon>Crocinitomicaceae</taxon>
        <taxon>Lishizhenia</taxon>
    </lineage>
</organism>
<dbReference type="NCBIfam" id="TIGR00557">
    <property type="entry name" value="pdxA"/>
    <property type="match status" value="1"/>
</dbReference>
<evidence type="ECO:0000313" key="4">
    <source>
        <dbReference type="EMBL" id="SFT86243.1"/>
    </source>
</evidence>
<dbReference type="SUPFAM" id="SSF53659">
    <property type="entry name" value="Isocitrate/Isopropylmalate dehydrogenase-like"/>
    <property type="match status" value="1"/>
</dbReference>
<dbReference type="Gene3D" id="3.40.718.10">
    <property type="entry name" value="Isopropylmalate Dehydrogenase"/>
    <property type="match status" value="1"/>
</dbReference>
<sequence>MEKQEKEKLISTREPIRVGITLGDINGIGPEVIIKALGDPRILTECTPVIYGSSKTISYHKKAINDKNFNFTRIEDAKDIHHKKINVVSCWSEVVNITLGKSNEVGGQYAFKSLERATEDLAAGKVDVLVTAPISKEAIQQAGFKFPGHTEYLADMSGEKEALMMMVSDKLRVALVTSHIALKDVSTTITTEGILAKIKELNNSLKKDFGIVRPRIAVLGLNPHAGEKGKMGTEESEIINPAIQAANNEKILAFGPFPADGFFGSSNYTQYDAILAMYHDQGLTPFKAIAFNSGVNFTAGLPIVRTSPDHGTAFDIAGQDKADEASFREAIYLAMDVYRTRDFIKEINKDPLAISEPKPYKGKGRDRE</sequence>